<dbReference type="PROSITE" id="PS00497">
    <property type="entry name" value="TYROSINASE_1"/>
    <property type="match status" value="1"/>
</dbReference>
<feature type="region of interest" description="Disordered" evidence="3">
    <location>
        <begin position="335"/>
        <end position="370"/>
    </location>
</feature>
<feature type="domain" description="Tyrosinase copper-binding" evidence="4">
    <location>
        <begin position="40"/>
        <end position="57"/>
    </location>
</feature>
<keyword evidence="1" id="KW-0479">Metal-binding</keyword>
<keyword evidence="2" id="KW-0186">Copper</keyword>
<evidence type="ECO:0000256" key="3">
    <source>
        <dbReference type="SAM" id="MobiDB-lite"/>
    </source>
</evidence>
<dbReference type="InterPro" id="IPR050316">
    <property type="entry name" value="Tyrosinase/Hemocyanin"/>
</dbReference>
<feature type="compositionally biased region" description="Polar residues" evidence="3">
    <location>
        <begin position="338"/>
        <end position="348"/>
    </location>
</feature>
<accession>A0A9W7CJI0</accession>
<dbReference type="OrthoDB" id="6132182at2759"/>
<dbReference type="PRINTS" id="PR00092">
    <property type="entry name" value="TYROSINASE"/>
</dbReference>
<dbReference type="GO" id="GO:0046872">
    <property type="term" value="F:metal ion binding"/>
    <property type="evidence" value="ECO:0007669"/>
    <property type="project" value="UniProtKB-KW"/>
</dbReference>
<dbReference type="PANTHER" id="PTHR11474">
    <property type="entry name" value="TYROSINASE FAMILY MEMBER"/>
    <property type="match status" value="1"/>
</dbReference>
<reference evidence="6" key="1">
    <citation type="submission" date="2023-04" db="EMBL/GenBank/DDBJ databases">
        <title>Phytophthora fragariaefolia NBRC 109709.</title>
        <authorList>
            <person name="Ichikawa N."/>
            <person name="Sato H."/>
            <person name="Tonouchi N."/>
        </authorList>
    </citation>
    <scope>NUCLEOTIDE SEQUENCE</scope>
    <source>
        <strain evidence="6">NBRC 109709</strain>
    </source>
</reference>
<dbReference type="Pfam" id="PF00264">
    <property type="entry name" value="Tyrosinase"/>
    <property type="match status" value="1"/>
</dbReference>
<sequence length="547" mass="60193">MMTTTEKTTYKNAIAAAMDSGAYIKFVEMHTEMRSEMEAHNQCMFTYWHRLLLVVFENMLRGQGSQYACVTIPYFNWIVASARSTAGTCTSFADCISITTELGGSSTGVQRTLAINGISNSGRCVTTFPLNRFCQLSSRWGSTCAQCVPRSDWSRVKVPSTTSYPSVRLQLFNGRNIGQMSPLVEQGCHNNVHANFGSTMGTFAAPSDPLFWSHHAMVDALHTIFHKCRVGTSKLTSTQKAASVGWSSCARRDTGTFRPTDTITMRTGERGVNPIPGWTDPIIGKYFTGVPTKFADLMDTGDLGASSYTYQFSGQLATLYSQCDASPTTRKLEEEMENSVTNGTSKCSVTPDETHESGNVYDNSSSSHGSNDNYLQVVALDNYGKPIDANTPIDDYASEDEKRVIDWYDQTIDAMGGDSHENMADLERQACMFEHVCLGGTQDYSPEFKAIWKVKEPRCKTIVDAIVNGSQTIIYDSWREDMEATFGCPEPTSLTNTSSFSGSWSSSDDGTVSFPVGSREFADHSNDTITLDQDYVADSETTSGTTW</sequence>
<gene>
    <name evidence="6" type="ORF">Pfra01_000879400</name>
</gene>
<evidence type="ECO:0000313" key="6">
    <source>
        <dbReference type="EMBL" id="GMF34325.1"/>
    </source>
</evidence>
<comment type="caution">
    <text evidence="6">The sequence shown here is derived from an EMBL/GenBank/DDBJ whole genome shotgun (WGS) entry which is preliminary data.</text>
</comment>
<dbReference type="Gene3D" id="1.10.1280.10">
    <property type="entry name" value="Di-copper center containing domain from catechol oxidase"/>
    <property type="match status" value="1"/>
</dbReference>
<dbReference type="InterPro" id="IPR008922">
    <property type="entry name" value="Di-copper_centre_dom_sf"/>
</dbReference>
<dbReference type="Proteomes" id="UP001165121">
    <property type="component" value="Unassembled WGS sequence"/>
</dbReference>
<evidence type="ECO:0000259" key="5">
    <source>
        <dbReference type="PROSITE" id="PS00498"/>
    </source>
</evidence>
<name>A0A9W7CJI0_9STRA</name>
<evidence type="ECO:0000256" key="2">
    <source>
        <dbReference type="ARBA" id="ARBA00023008"/>
    </source>
</evidence>
<feature type="domain" description="Tyrosinase copper-binding" evidence="5">
    <location>
        <begin position="208"/>
        <end position="219"/>
    </location>
</feature>
<dbReference type="AlphaFoldDB" id="A0A9W7CJI0"/>
<dbReference type="SUPFAM" id="SSF48056">
    <property type="entry name" value="Di-copper centre-containing domain"/>
    <property type="match status" value="1"/>
</dbReference>
<evidence type="ECO:0000256" key="1">
    <source>
        <dbReference type="ARBA" id="ARBA00022723"/>
    </source>
</evidence>
<dbReference type="InterPro" id="IPR002227">
    <property type="entry name" value="Tyrosinase_Cu-bd"/>
</dbReference>
<evidence type="ECO:0000259" key="4">
    <source>
        <dbReference type="PROSITE" id="PS00497"/>
    </source>
</evidence>
<evidence type="ECO:0000313" key="7">
    <source>
        <dbReference type="Proteomes" id="UP001165121"/>
    </source>
</evidence>
<dbReference type="GO" id="GO:0016491">
    <property type="term" value="F:oxidoreductase activity"/>
    <property type="evidence" value="ECO:0007669"/>
    <property type="project" value="InterPro"/>
</dbReference>
<organism evidence="6 7">
    <name type="scientific">Phytophthora fragariaefolia</name>
    <dbReference type="NCBI Taxonomy" id="1490495"/>
    <lineage>
        <taxon>Eukaryota</taxon>
        <taxon>Sar</taxon>
        <taxon>Stramenopiles</taxon>
        <taxon>Oomycota</taxon>
        <taxon>Peronosporomycetes</taxon>
        <taxon>Peronosporales</taxon>
        <taxon>Peronosporaceae</taxon>
        <taxon>Phytophthora</taxon>
    </lineage>
</organism>
<dbReference type="PANTHER" id="PTHR11474:SF126">
    <property type="entry name" value="TYROSINASE-LIKE PROTEIN TYR-1-RELATED"/>
    <property type="match status" value="1"/>
</dbReference>
<dbReference type="PROSITE" id="PS00498">
    <property type="entry name" value="TYROSINASE_2"/>
    <property type="match status" value="1"/>
</dbReference>
<proteinExistence type="predicted"/>
<protein>
    <submittedName>
        <fullName evidence="6">Unnamed protein product</fullName>
    </submittedName>
</protein>
<keyword evidence="7" id="KW-1185">Reference proteome</keyword>
<dbReference type="EMBL" id="BSXT01000802">
    <property type="protein sequence ID" value="GMF34325.1"/>
    <property type="molecule type" value="Genomic_DNA"/>
</dbReference>